<dbReference type="EMBL" id="AP005515">
    <property type="protein sequence ID" value="BAC84372.1"/>
    <property type="molecule type" value="Genomic_DNA"/>
</dbReference>
<protein>
    <submittedName>
        <fullName evidence="2">Uncharacterized protein</fullName>
    </submittedName>
</protein>
<feature type="region of interest" description="Disordered" evidence="1">
    <location>
        <begin position="27"/>
        <end position="146"/>
    </location>
</feature>
<proteinExistence type="predicted"/>
<gene>
    <name evidence="2" type="primary">OSJNBa0064M11.24</name>
</gene>
<evidence type="ECO:0000313" key="2">
    <source>
        <dbReference type="EMBL" id="BAC84372.1"/>
    </source>
</evidence>
<accession>Q6YZR2</accession>
<reference evidence="3" key="1">
    <citation type="journal article" date="2005" name="Nature">
        <title>The map-based sequence of the rice genome.</title>
        <authorList>
            <consortium name="International rice genome sequencing project (IRGSP)"/>
            <person name="Matsumoto T."/>
            <person name="Wu J."/>
            <person name="Kanamori H."/>
            <person name="Katayose Y."/>
            <person name="Fujisawa M."/>
            <person name="Namiki N."/>
            <person name="Mizuno H."/>
            <person name="Yamamoto K."/>
            <person name="Antonio B.A."/>
            <person name="Baba T."/>
            <person name="Sakata K."/>
            <person name="Nagamura Y."/>
            <person name="Aoki H."/>
            <person name="Arikawa K."/>
            <person name="Arita K."/>
            <person name="Bito T."/>
            <person name="Chiden Y."/>
            <person name="Fujitsuka N."/>
            <person name="Fukunaka R."/>
            <person name="Hamada M."/>
            <person name="Harada C."/>
            <person name="Hayashi A."/>
            <person name="Hijishita S."/>
            <person name="Honda M."/>
            <person name="Hosokawa S."/>
            <person name="Ichikawa Y."/>
            <person name="Idonuma A."/>
            <person name="Iijima M."/>
            <person name="Ikeda M."/>
            <person name="Ikeno M."/>
            <person name="Ito K."/>
            <person name="Ito S."/>
            <person name="Ito T."/>
            <person name="Ito Y."/>
            <person name="Ito Y."/>
            <person name="Iwabuchi A."/>
            <person name="Kamiya K."/>
            <person name="Karasawa W."/>
            <person name="Kurita K."/>
            <person name="Katagiri S."/>
            <person name="Kikuta A."/>
            <person name="Kobayashi H."/>
            <person name="Kobayashi N."/>
            <person name="Machita K."/>
            <person name="Maehara T."/>
            <person name="Masukawa M."/>
            <person name="Mizubayashi T."/>
            <person name="Mukai Y."/>
            <person name="Nagasaki H."/>
            <person name="Nagata Y."/>
            <person name="Naito S."/>
            <person name="Nakashima M."/>
            <person name="Nakama Y."/>
            <person name="Nakamichi Y."/>
            <person name="Nakamura M."/>
            <person name="Meguro A."/>
            <person name="Negishi M."/>
            <person name="Ohta I."/>
            <person name="Ohta T."/>
            <person name="Okamoto M."/>
            <person name="Ono N."/>
            <person name="Saji S."/>
            <person name="Sakaguchi M."/>
            <person name="Sakai K."/>
            <person name="Shibata M."/>
            <person name="Shimokawa T."/>
            <person name="Song J."/>
            <person name="Takazaki Y."/>
            <person name="Terasawa K."/>
            <person name="Tsugane M."/>
            <person name="Tsuji K."/>
            <person name="Ueda S."/>
            <person name="Waki K."/>
            <person name="Yamagata H."/>
            <person name="Yamamoto M."/>
            <person name="Yamamoto S."/>
            <person name="Yamane H."/>
            <person name="Yoshiki S."/>
            <person name="Yoshihara R."/>
            <person name="Yukawa K."/>
            <person name="Zhong H."/>
            <person name="Yano M."/>
            <person name="Yuan Q."/>
            <person name="Ouyang S."/>
            <person name="Liu J."/>
            <person name="Jones K.M."/>
            <person name="Gansberger K."/>
            <person name="Moffat K."/>
            <person name="Hill J."/>
            <person name="Bera J."/>
            <person name="Fadrosh D."/>
            <person name="Jin S."/>
            <person name="Johri S."/>
            <person name="Kim M."/>
            <person name="Overton L."/>
            <person name="Reardon M."/>
            <person name="Tsitrin T."/>
            <person name="Vuong H."/>
            <person name="Weaver B."/>
            <person name="Ciecko A."/>
            <person name="Tallon L."/>
            <person name="Jackson J."/>
            <person name="Pai G."/>
            <person name="Aken S.V."/>
            <person name="Utterback T."/>
            <person name="Reidmuller S."/>
            <person name="Feldblyum T."/>
            <person name="Hsiao J."/>
            <person name="Zismann V."/>
            <person name="Iobst S."/>
            <person name="de Vazeille A.R."/>
            <person name="Buell C.R."/>
            <person name="Ying K."/>
            <person name="Li Y."/>
            <person name="Lu T."/>
            <person name="Huang Y."/>
            <person name="Zhao Q."/>
            <person name="Feng Q."/>
            <person name="Zhang L."/>
            <person name="Zhu J."/>
            <person name="Weng Q."/>
            <person name="Mu J."/>
            <person name="Lu Y."/>
            <person name="Fan D."/>
            <person name="Liu Y."/>
            <person name="Guan J."/>
            <person name="Zhang Y."/>
            <person name="Yu S."/>
            <person name="Liu X."/>
            <person name="Zhang Y."/>
            <person name="Hong G."/>
            <person name="Han B."/>
            <person name="Choisne N."/>
            <person name="Demange N."/>
            <person name="Orjeda G."/>
            <person name="Samain S."/>
            <person name="Cattolico L."/>
            <person name="Pelletier E."/>
            <person name="Couloux A."/>
            <person name="Segurens B."/>
            <person name="Wincker P."/>
            <person name="D'Hont A."/>
            <person name="Scarpelli C."/>
            <person name="Weissenbach J."/>
            <person name="Salanoubat M."/>
            <person name="Quetier F."/>
            <person name="Yu Y."/>
            <person name="Kim H.R."/>
            <person name="Rambo T."/>
            <person name="Currie J."/>
            <person name="Collura K."/>
            <person name="Luo M."/>
            <person name="Yang T."/>
            <person name="Ammiraju J.S.S."/>
            <person name="Engler F."/>
            <person name="Soderlund C."/>
            <person name="Wing R.A."/>
            <person name="Palmer L.E."/>
            <person name="de la Bastide M."/>
            <person name="Spiegel L."/>
            <person name="Nascimento L."/>
            <person name="Zutavern T."/>
            <person name="O'Shaughnessy A."/>
            <person name="Dike S."/>
            <person name="Dedhia N."/>
            <person name="Preston R."/>
            <person name="Balija V."/>
            <person name="McCombie W.R."/>
            <person name="Chow T."/>
            <person name="Chen H."/>
            <person name="Chung M."/>
            <person name="Chen C."/>
            <person name="Shaw J."/>
            <person name="Wu H."/>
            <person name="Hsiao K."/>
            <person name="Chao Y."/>
            <person name="Chu M."/>
            <person name="Cheng C."/>
            <person name="Hour A."/>
            <person name="Lee P."/>
            <person name="Lin S."/>
            <person name="Lin Y."/>
            <person name="Liou J."/>
            <person name="Liu S."/>
            <person name="Hsing Y."/>
            <person name="Raghuvanshi S."/>
            <person name="Mohanty A."/>
            <person name="Bharti A.K."/>
            <person name="Gaur A."/>
            <person name="Gupta V."/>
            <person name="Kumar D."/>
            <person name="Ravi V."/>
            <person name="Vij S."/>
            <person name="Kapur A."/>
            <person name="Khurana P."/>
            <person name="Khurana P."/>
            <person name="Khurana J.P."/>
            <person name="Tyagi A.K."/>
            <person name="Gaikwad K."/>
            <person name="Singh A."/>
            <person name="Dalal V."/>
            <person name="Srivastava S."/>
            <person name="Dixit A."/>
            <person name="Pal A.K."/>
            <person name="Ghazi I.A."/>
            <person name="Yadav M."/>
            <person name="Pandit A."/>
            <person name="Bhargava A."/>
            <person name="Sureshbabu K."/>
            <person name="Batra K."/>
            <person name="Sharma T.R."/>
            <person name="Mohapatra T."/>
            <person name="Singh N.K."/>
            <person name="Messing J."/>
            <person name="Nelson A.B."/>
            <person name="Fuks G."/>
            <person name="Kavchok S."/>
            <person name="Keizer G."/>
            <person name="Linton E."/>
            <person name="Llaca V."/>
            <person name="Song R."/>
            <person name="Tanyolac B."/>
            <person name="Young S."/>
            <person name="Ho-Il K."/>
            <person name="Hahn J.H."/>
            <person name="Sangsakoo G."/>
            <person name="Vanavichit A."/>
            <person name="de Mattos Luiz.A.T."/>
            <person name="Zimmer P.D."/>
            <person name="Malone G."/>
            <person name="Dellagostin O."/>
            <person name="de Oliveira A.C."/>
            <person name="Bevan M."/>
            <person name="Bancroft I."/>
            <person name="Minx P."/>
            <person name="Cordum H."/>
            <person name="Wilson R."/>
            <person name="Cheng Z."/>
            <person name="Jin W."/>
            <person name="Jiang J."/>
            <person name="Leong S.A."/>
            <person name="Iwama H."/>
            <person name="Gojobori T."/>
            <person name="Itoh T."/>
            <person name="Niimura Y."/>
            <person name="Fujii Y."/>
            <person name="Habara T."/>
            <person name="Sakai H."/>
            <person name="Sato Y."/>
            <person name="Wilson G."/>
            <person name="Kumar K."/>
            <person name="McCouch S."/>
            <person name="Juretic N."/>
            <person name="Hoen D."/>
            <person name="Wright S."/>
            <person name="Bruskiewich R."/>
            <person name="Bureau T."/>
            <person name="Miyao A."/>
            <person name="Hirochika H."/>
            <person name="Nishikawa T."/>
            <person name="Kadowaki K."/>
            <person name="Sugiura M."/>
            <person name="Burr B."/>
            <person name="Sasaki T."/>
        </authorList>
    </citation>
    <scope>NUCLEOTIDE SEQUENCE [LARGE SCALE GENOMIC DNA]</scope>
    <source>
        <strain evidence="3">cv. Nipponbare</strain>
    </source>
</reference>
<dbReference type="AlphaFoldDB" id="Q6YZR2"/>
<reference evidence="3" key="2">
    <citation type="journal article" date="2008" name="Nucleic Acids Res.">
        <title>The rice annotation project database (RAP-DB): 2008 update.</title>
        <authorList>
            <consortium name="The rice annotation project (RAP)"/>
        </authorList>
    </citation>
    <scope>GENOME REANNOTATION</scope>
    <source>
        <strain evidence="3">cv. Nipponbare</strain>
    </source>
</reference>
<feature type="compositionally biased region" description="Basic and acidic residues" evidence="1">
    <location>
        <begin position="122"/>
        <end position="146"/>
    </location>
</feature>
<sequence>MISCGEHSRVSTSKRVHGHKFFVFLERSRGREHRGEEGLQGVEGPWESGSECNEREGGRREGVPRRRGAVGEGERMQRGRDLGGGEKEGRQERRGAKENRSHGGAGACAARERWEVPVGGEAKAEVEALGREGIGRTKEKTEALRT</sequence>
<dbReference type="Proteomes" id="UP000000763">
    <property type="component" value="Chromosome 7"/>
</dbReference>
<feature type="compositionally biased region" description="Basic and acidic residues" evidence="1">
    <location>
        <begin position="72"/>
        <end position="101"/>
    </location>
</feature>
<feature type="compositionally biased region" description="Basic and acidic residues" evidence="1">
    <location>
        <begin position="27"/>
        <end position="37"/>
    </location>
</feature>
<name>Q6YZR2_ORYSJ</name>
<feature type="compositionally biased region" description="Basic and acidic residues" evidence="1">
    <location>
        <begin position="52"/>
        <end position="64"/>
    </location>
</feature>
<evidence type="ECO:0000256" key="1">
    <source>
        <dbReference type="SAM" id="MobiDB-lite"/>
    </source>
</evidence>
<organism evidence="2 3">
    <name type="scientific">Oryza sativa subsp. japonica</name>
    <name type="common">Rice</name>
    <dbReference type="NCBI Taxonomy" id="39947"/>
    <lineage>
        <taxon>Eukaryota</taxon>
        <taxon>Viridiplantae</taxon>
        <taxon>Streptophyta</taxon>
        <taxon>Embryophyta</taxon>
        <taxon>Tracheophyta</taxon>
        <taxon>Spermatophyta</taxon>
        <taxon>Magnoliopsida</taxon>
        <taxon>Liliopsida</taxon>
        <taxon>Poales</taxon>
        <taxon>Poaceae</taxon>
        <taxon>BOP clade</taxon>
        <taxon>Oryzoideae</taxon>
        <taxon>Oryzeae</taxon>
        <taxon>Oryzinae</taxon>
        <taxon>Oryza</taxon>
        <taxon>Oryza sativa</taxon>
    </lineage>
</organism>
<evidence type="ECO:0000313" key="3">
    <source>
        <dbReference type="Proteomes" id="UP000000763"/>
    </source>
</evidence>